<evidence type="ECO:0000256" key="1">
    <source>
        <dbReference type="SAM" id="Phobius"/>
    </source>
</evidence>
<dbReference type="GO" id="GO:0003989">
    <property type="term" value="F:acetyl-CoA carboxylase activity"/>
    <property type="evidence" value="ECO:0007669"/>
    <property type="project" value="InterPro"/>
</dbReference>
<dbReference type="Gramene" id="CDY28902">
    <property type="protein sequence ID" value="CDY28902"/>
    <property type="gene ID" value="GSBRNA2T00041595001"/>
</dbReference>
<dbReference type="InterPro" id="IPR049076">
    <property type="entry name" value="ACCA"/>
</dbReference>
<organism evidence="2 3">
    <name type="scientific">Brassica napus</name>
    <name type="common">Rape</name>
    <dbReference type="NCBI Taxonomy" id="3708"/>
    <lineage>
        <taxon>Eukaryota</taxon>
        <taxon>Viridiplantae</taxon>
        <taxon>Streptophyta</taxon>
        <taxon>Embryophyta</taxon>
        <taxon>Tracheophyta</taxon>
        <taxon>Spermatophyta</taxon>
        <taxon>Magnoliopsida</taxon>
        <taxon>eudicotyledons</taxon>
        <taxon>Gunneridae</taxon>
        <taxon>Pentapetalae</taxon>
        <taxon>rosids</taxon>
        <taxon>malvids</taxon>
        <taxon>Brassicales</taxon>
        <taxon>Brassicaceae</taxon>
        <taxon>Brassiceae</taxon>
        <taxon>Brassica</taxon>
    </lineage>
</organism>
<dbReference type="EMBL" id="LK032227">
    <property type="protein sequence ID" value="CDY28902.1"/>
    <property type="molecule type" value="Genomic_DNA"/>
</dbReference>
<dbReference type="AlphaFoldDB" id="A0A078GUX4"/>
<feature type="transmembrane region" description="Helical" evidence="1">
    <location>
        <begin position="27"/>
        <end position="47"/>
    </location>
</feature>
<proteinExistence type="predicted"/>
<dbReference type="PANTHER" id="PTHR45728">
    <property type="entry name" value="ACETYL-COA CARBOXYLASE, ISOFORM A"/>
    <property type="match status" value="1"/>
</dbReference>
<dbReference type="PANTHER" id="PTHR45728:SF3">
    <property type="entry name" value="ACETYL-COA CARBOXYLASE"/>
    <property type="match status" value="1"/>
</dbReference>
<reference evidence="2 3" key="1">
    <citation type="journal article" date="2014" name="Science">
        <title>Plant genetics. Early allopolyploid evolution in the post-Neolithic Brassica napus oilseed genome.</title>
        <authorList>
            <person name="Chalhoub B."/>
            <person name="Denoeud F."/>
            <person name="Liu S."/>
            <person name="Parkin I.A."/>
            <person name="Tang H."/>
            <person name="Wang X."/>
            <person name="Chiquet J."/>
            <person name="Belcram H."/>
            <person name="Tong C."/>
            <person name="Samans B."/>
            <person name="Correa M."/>
            <person name="Da Silva C."/>
            <person name="Just J."/>
            <person name="Falentin C."/>
            <person name="Koh C.S."/>
            <person name="Le Clainche I."/>
            <person name="Bernard M."/>
            <person name="Bento P."/>
            <person name="Noel B."/>
            <person name="Labadie K."/>
            <person name="Alberti A."/>
            <person name="Charles M."/>
            <person name="Arnaud D."/>
            <person name="Guo H."/>
            <person name="Daviaud C."/>
            <person name="Alamery S."/>
            <person name="Jabbari K."/>
            <person name="Zhao M."/>
            <person name="Edger P.P."/>
            <person name="Chelaifa H."/>
            <person name="Tack D."/>
            <person name="Lassalle G."/>
            <person name="Mestiri I."/>
            <person name="Schnel N."/>
            <person name="Le Paslier M.C."/>
            <person name="Fan G."/>
            <person name="Renault V."/>
            <person name="Bayer P.E."/>
            <person name="Golicz A.A."/>
            <person name="Manoli S."/>
            <person name="Lee T.H."/>
            <person name="Thi V.H."/>
            <person name="Chalabi S."/>
            <person name="Hu Q."/>
            <person name="Fan C."/>
            <person name="Tollenaere R."/>
            <person name="Lu Y."/>
            <person name="Battail C."/>
            <person name="Shen J."/>
            <person name="Sidebottom C.H."/>
            <person name="Wang X."/>
            <person name="Canaguier A."/>
            <person name="Chauveau A."/>
            <person name="Berard A."/>
            <person name="Deniot G."/>
            <person name="Guan M."/>
            <person name="Liu Z."/>
            <person name="Sun F."/>
            <person name="Lim Y.P."/>
            <person name="Lyons E."/>
            <person name="Town C.D."/>
            <person name="Bancroft I."/>
            <person name="Wang X."/>
            <person name="Meng J."/>
            <person name="Ma J."/>
            <person name="Pires J.C."/>
            <person name="King G.J."/>
            <person name="Brunel D."/>
            <person name="Delourme R."/>
            <person name="Renard M."/>
            <person name="Aury J.M."/>
            <person name="Adams K.L."/>
            <person name="Batley J."/>
            <person name="Snowdon R.J."/>
            <person name="Tost J."/>
            <person name="Edwards D."/>
            <person name="Zhou Y."/>
            <person name="Hua W."/>
            <person name="Sharpe A.G."/>
            <person name="Paterson A.H."/>
            <person name="Guan C."/>
            <person name="Wincker P."/>
        </authorList>
    </citation>
    <scope>NUCLEOTIDE SEQUENCE [LARGE SCALE GENOMIC DNA]</scope>
    <source>
        <strain evidence="3">cv. Darmor-bzh</strain>
    </source>
</reference>
<sequence length="119" mass="12999">MSSDLYASGVKSISVESLFFATTGDGLGLYIVIIITPFLVFVSAVLLPPETSGELLTLGAVHFGSGICRWIDMCLHQWESDSTELWGYFSVKSGGGIHEFSDSQFGHVFLHLGKPEPWQ</sequence>
<name>A0A078GUX4_BRANA</name>
<keyword evidence="1" id="KW-1133">Transmembrane helix</keyword>
<gene>
    <name evidence="2" type="primary">BnaC06g26900D</name>
    <name evidence="2" type="ORF">GSBRNA2T00041595001</name>
</gene>
<dbReference type="STRING" id="3708.A0A078GUX4"/>
<protein>
    <submittedName>
        <fullName evidence="2">BnaC06g26900D protein</fullName>
    </submittedName>
</protein>
<evidence type="ECO:0000313" key="2">
    <source>
        <dbReference type="EMBL" id="CDY28902.1"/>
    </source>
</evidence>
<dbReference type="PaxDb" id="3708-A0A078GUX4"/>
<accession>A0A078GUX4</accession>
<keyword evidence="3" id="KW-1185">Reference proteome</keyword>
<evidence type="ECO:0000313" key="3">
    <source>
        <dbReference type="Proteomes" id="UP000028999"/>
    </source>
</evidence>
<keyword evidence="1" id="KW-0812">Transmembrane</keyword>
<dbReference type="Proteomes" id="UP000028999">
    <property type="component" value="Unassembled WGS sequence"/>
</dbReference>
<keyword evidence="1" id="KW-0472">Membrane</keyword>